<keyword evidence="3" id="KW-1185">Reference proteome</keyword>
<gene>
    <name evidence="2" type="ORF">TCNE_LOCUS11985</name>
</gene>
<feature type="region of interest" description="Disordered" evidence="1">
    <location>
        <begin position="299"/>
        <end position="335"/>
    </location>
</feature>
<feature type="region of interest" description="Disordered" evidence="1">
    <location>
        <begin position="31"/>
        <end position="71"/>
    </location>
</feature>
<dbReference type="WBParaSite" id="TCNE_0001198501-mRNA-1">
    <property type="protein sequence ID" value="TCNE_0001198501-mRNA-1"/>
    <property type="gene ID" value="TCNE_0001198501"/>
</dbReference>
<proteinExistence type="predicted"/>
<accession>A0A183UU15</accession>
<feature type="compositionally biased region" description="Polar residues" evidence="1">
    <location>
        <begin position="470"/>
        <end position="480"/>
    </location>
</feature>
<reference evidence="4" key="1">
    <citation type="submission" date="2016-06" db="UniProtKB">
        <authorList>
            <consortium name="WormBaseParasite"/>
        </authorList>
    </citation>
    <scope>IDENTIFICATION</scope>
</reference>
<sequence length="490" mass="51614">MANLTSSMDDQQERHFIGDLLCEEDVFGQPNSARIEGPTNSRLAAGSVLPSSGPLGPSPNQTFWPEPPPPYSPYTVGPPQWASMNHQAPGLIAPPVATFFGQSPTATTVTRTDFYQAPFNAPGEWDPVTGAPIDAYLQMGSGISYSAHTGMPILKPMMPGSGAVNAVQHHYHNLYHHHHHHTLLNNHHFSAPPNVMPSAAPPGVSAGVANGYALVEPNPLLHVDTLHTQRGPPRMSNKKQNSAKIPFGDVTAVSSSSPQPASGVAVPLAGKSYRDAASKKQRVVPNSTSLVSANAVTVGSVRHTSSSSSGGTPQLSARKITSSQRTVSERHSSGDSLLEVHHTILNDGNSLDISGKQYSGTDVAGNVKSASVTGRRMTENDFQKITHKKSKGCKGGRSGQVIADEDGLTGNQALDASSRFDILQSLGSQSAAALLQHTALPSSRRSRSSGVSQRDATHTGGKSVKAAFSSGAQQGEQHQIPSKLPFSLEE</sequence>
<feature type="region of interest" description="Disordered" evidence="1">
    <location>
        <begin position="437"/>
        <end position="490"/>
    </location>
</feature>
<protein>
    <submittedName>
        <fullName evidence="4">J domain-containing protein</fullName>
    </submittedName>
</protein>
<evidence type="ECO:0000256" key="1">
    <source>
        <dbReference type="SAM" id="MobiDB-lite"/>
    </source>
</evidence>
<dbReference type="EMBL" id="UYWY01021068">
    <property type="protein sequence ID" value="VDM43306.1"/>
    <property type="molecule type" value="Genomic_DNA"/>
</dbReference>
<dbReference type="AlphaFoldDB" id="A0A183UU15"/>
<organism evidence="3 4">
    <name type="scientific">Toxocara canis</name>
    <name type="common">Canine roundworm</name>
    <dbReference type="NCBI Taxonomy" id="6265"/>
    <lineage>
        <taxon>Eukaryota</taxon>
        <taxon>Metazoa</taxon>
        <taxon>Ecdysozoa</taxon>
        <taxon>Nematoda</taxon>
        <taxon>Chromadorea</taxon>
        <taxon>Rhabditida</taxon>
        <taxon>Spirurina</taxon>
        <taxon>Ascaridomorpha</taxon>
        <taxon>Ascaridoidea</taxon>
        <taxon>Toxocaridae</taxon>
        <taxon>Toxocara</taxon>
    </lineage>
</organism>
<evidence type="ECO:0000313" key="2">
    <source>
        <dbReference type="EMBL" id="VDM43306.1"/>
    </source>
</evidence>
<feature type="compositionally biased region" description="Polar residues" evidence="1">
    <location>
        <begin position="313"/>
        <end position="326"/>
    </location>
</feature>
<reference evidence="2 3" key="2">
    <citation type="submission" date="2018-11" db="EMBL/GenBank/DDBJ databases">
        <authorList>
            <consortium name="Pathogen Informatics"/>
        </authorList>
    </citation>
    <scope>NUCLEOTIDE SEQUENCE [LARGE SCALE GENOMIC DNA]</scope>
</reference>
<dbReference type="Proteomes" id="UP000050794">
    <property type="component" value="Unassembled WGS sequence"/>
</dbReference>
<feature type="compositionally biased region" description="Low complexity" evidence="1">
    <location>
        <begin position="46"/>
        <end position="59"/>
    </location>
</feature>
<evidence type="ECO:0000313" key="4">
    <source>
        <dbReference type="WBParaSite" id="TCNE_0001198501-mRNA-1"/>
    </source>
</evidence>
<evidence type="ECO:0000313" key="3">
    <source>
        <dbReference type="Proteomes" id="UP000050794"/>
    </source>
</evidence>
<feature type="compositionally biased region" description="Low complexity" evidence="1">
    <location>
        <begin position="299"/>
        <end position="312"/>
    </location>
</feature>
<name>A0A183UU15_TOXCA</name>